<protein>
    <submittedName>
        <fullName evidence="1">Uncharacterized protein</fullName>
    </submittedName>
</protein>
<evidence type="ECO:0000313" key="1">
    <source>
        <dbReference type="EMBL" id="KAF9645469.1"/>
    </source>
</evidence>
<proteinExistence type="predicted"/>
<name>A0ACB6Z7J1_THEGA</name>
<sequence length="441" mass="49617">MTAFNDLPLELLPGIAQNVVKPKSLASFCLVNKIFCEFTRPFLYHTIAIFPWHHKEKIIRLFRTLSSSPELAKHVRKLEIRDFPKGLDSDHLDGLIDSCLRGITNTVNLRSCTWTRDRSVRRIKLIMPSPPVIWILPAWLKSLVHPLQSLSIVCKSSSAVTDALLEQISGDLSGLDELHLTGCQRVTHEGLTKALHHNKNGIKSLSIESISPLLNLTEFDRQCQEVQLLNRLASLTITVNVLLWNSTWVKDIPSLVSSSPLEYFQLYGTTVIKDQEARLDDFVAALISVHGPHLRRFSLHRLPISLKALDDVCTGFTNLEQLFIVVEQEDLVNTRPTICQSILIGQEFAGNSLSKATRLQAVHINFITTRVEGPDFSYISTKDALHIVNQCGSTVTQIGCANRVWQVVRGVTQVGEDKITIVELEPYDRPEVPDQFRVVQI</sequence>
<gene>
    <name evidence="1" type="ORF">BDM02DRAFT_3181243</name>
</gene>
<comment type="caution">
    <text evidence="1">The sequence shown here is derived from an EMBL/GenBank/DDBJ whole genome shotgun (WGS) entry which is preliminary data.</text>
</comment>
<reference evidence="1" key="1">
    <citation type="submission" date="2019-10" db="EMBL/GenBank/DDBJ databases">
        <authorList>
            <consortium name="DOE Joint Genome Institute"/>
            <person name="Kuo A."/>
            <person name="Miyauchi S."/>
            <person name="Kiss E."/>
            <person name="Drula E."/>
            <person name="Kohler A."/>
            <person name="Sanchez-Garcia M."/>
            <person name="Andreopoulos B."/>
            <person name="Barry K.W."/>
            <person name="Bonito G."/>
            <person name="Buee M."/>
            <person name="Carver A."/>
            <person name="Chen C."/>
            <person name="Cichocki N."/>
            <person name="Clum A."/>
            <person name="Culley D."/>
            <person name="Crous P.W."/>
            <person name="Fauchery L."/>
            <person name="Girlanda M."/>
            <person name="Hayes R."/>
            <person name="Keri Z."/>
            <person name="Labutti K."/>
            <person name="Lipzen A."/>
            <person name="Lombard V."/>
            <person name="Magnuson J."/>
            <person name="Maillard F."/>
            <person name="Morin E."/>
            <person name="Murat C."/>
            <person name="Nolan M."/>
            <person name="Ohm R."/>
            <person name="Pangilinan J."/>
            <person name="Pereira M."/>
            <person name="Perotto S."/>
            <person name="Peter M."/>
            <person name="Riley R."/>
            <person name="Sitrit Y."/>
            <person name="Stielow B."/>
            <person name="Szollosi G."/>
            <person name="Zifcakova L."/>
            <person name="Stursova M."/>
            <person name="Spatafora J.W."/>
            <person name="Tedersoo L."/>
            <person name="Vaario L.-M."/>
            <person name="Yamada A."/>
            <person name="Yan M."/>
            <person name="Wang P."/>
            <person name="Xu J."/>
            <person name="Bruns T."/>
            <person name="Baldrian P."/>
            <person name="Vilgalys R."/>
            <person name="Henrissat B."/>
            <person name="Grigoriev I.V."/>
            <person name="Hibbett D."/>
            <person name="Nagy L.G."/>
            <person name="Martin F.M."/>
        </authorList>
    </citation>
    <scope>NUCLEOTIDE SEQUENCE</scope>
    <source>
        <strain evidence="1">P2</strain>
    </source>
</reference>
<organism evidence="1 2">
    <name type="scientific">Thelephora ganbajun</name>
    <name type="common">Ganba fungus</name>
    <dbReference type="NCBI Taxonomy" id="370292"/>
    <lineage>
        <taxon>Eukaryota</taxon>
        <taxon>Fungi</taxon>
        <taxon>Dikarya</taxon>
        <taxon>Basidiomycota</taxon>
        <taxon>Agaricomycotina</taxon>
        <taxon>Agaricomycetes</taxon>
        <taxon>Thelephorales</taxon>
        <taxon>Thelephoraceae</taxon>
        <taxon>Thelephora</taxon>
    </lineage>
</organism>
<reference evidence="1" key="2">
    <citation type="journal article" date="2020" name="Nat. Commun.">
        <title>Large-scale genome sequencing of mycorrhizal fungi provides insights into the early evolution of symbiotic traits.</title>
        <authorList>
            <person name="Miyauchi S."/>
            <person name="Kiss E."/>
            <person name="Kuo A."/>
            <person name="Drula E."/>
            <person name="Kohler A."/>
            <person name="Sanchez-Garcia M."/>
            <person name="Morin E."/>
            <person name="Andreopoulos B."/>
            <person name="Barry K.W."/>
            <person name="Bonito G."/>
            <person name="Buee M."/>
            <person name="Carver A."/>
            <person name="Chen C."/>
            <person name="Cichocki N."/>
            <person name="Clum A."/>
            <person name="Culley D."/>
            <person name="Crous P.W."/>
            <person name="Fauchery L."/>
            <person name="Girlanda M."/>
            <person name="Hayes R.D."/>
            <person name="Keri Z."/>
            <person name="LaButti K."/>
            <person name="Lipzen A."/>
            <person name="Lombard V."/>
            <person name="Magnuson J."/>
            <person name="Maillard F."/>
            <person name="Murat C."/>
            <person name="Nolan M."/>
            <person name="Ohm R.A."/>
            <person name="Pangilinan J."/>
            <person name="Pereira M.F."/>
            <person name="Perotto S."/>
            <person name="Peter M."/>
            <person name="Pfister S."/>
            <person name="Riley R."/>
            <person name="Sitrit Y."/>
            <person name="Stielow J.B."/>
            <person name="Szollosi G."/>
            <person name="Zifcakova L."/>
            <person name="Stursova M."/>
            <person name="Spatafora J.W."/>
            <person name="Tedersoo L."/>
            <person name="Vaario L.M."/>
            <person name="Yamada A."/>
            <person name="Yan M."/>
            <person name="Wang P."/>
            <person name="Xu J."/>
            <person name="Bruns T."/>
            <person name="Baldrian P."/>
            <person name="Vilgalys R."/>
            <person name="Dunand C."/>
            <person name="Henrissat B."/>
            <person name="Grigoriev I.V."/>
            <person name="Hibbett D."/>
            <person name="Nagy L.G."/>
            <person name="Martin F.M."/>
        </authorList>
    </citation>
    <scope>NUCLEOTIDE SEQUENCE</scope>
    <source>
        <strain evidence="1">P2</strain>
    </source>
</reference>
<keyword evidence="2" id="KW-1185">Reference proteome</keyword>
<dbReference type="EMBL" id="MU118089">
    <property type="protein sequence ID" value="KAF9645469.1"/>
    <property type="molecule type" value="Genomic_DNA"/>
</dbReference>
<dbReference type="Proteomes" id="UP000886501">
    <property type="component" value="Unassembled WGS sequence"/>
</dbReference>
<accession>A0ACB6Z7J1</accession>
<evidence type="ECO:0000313" key="2">
    <source>
        <dbReference type="Proteomes" id="UP000886501"/>
    </source>
</evidence>